<name>C6HH58_AJECH</name>
<dbReference type="EMBL" id="GG692427">
    <property type="protein sequence ID" value="EER40141.1"/>
    <property type="molecule type" value="Genomic_DNA"/>
</dbReference>
<gene>
    <name evidence="1" type="ORF">HCDG_05539</name>
</gene>
<reference evidence="2" key="1">
    <citation type="submission" date="2009-05" db="EMBL/GenBank/DDBJ databases">
        <title>The genome sequence of Ajellomyces capsulatus strain H143.</title>
        <authorList>
            <person name="Champion M."/>
            <person name="Cuomo C.A."/>
            <person name="Ma L.-J."/>
            <person name="Henn M.R."/>
            <person name="Sil A."/>
            <person name="Goldman B."/>
            <person name="Young S.K."/>
            <person name="Kodira C.D."/>
            <person name="Zeng Q."/>
            <person name="Koehrsen M."/>
            <person name="Alvarado L."/>
            <person name="Berlin A.M."/>
            <person name="Borenstein D."/>
            <person name="Chen Z."/>
            <person name="Engels R."/>
            <person name="Freedman E."/>
            <person name="Gellesch M."/>
            <person name="Goldberg J."/>
            <person name="Griggs A."/>
            <person name="Gujja S."/>
            <person name="Heiman D.I."/>
            <person name="Hepburn T.A."/>
            <person name="Howarth C."/>
            <person name="Jen D."/>
            <person name="Larson L."/>
            <person name="Lewis B."/>
            <person name="Mehta T."/>
            <person name="Park D."/>
            <person name="Pearson M."/>
            <person name="Roberts A."/>
            <person name="Saif S."/>
            <person name="Shea T.D."/>
            <person name="Shenoy N."/>
            <person name="Sisk P."/>
            <person name="Stolte C."/>
            <person name="Sykes S."/>
            <person name="Walk T."/>
            <person name="White J."/>
            <person name="Yandava C."/>
            <person name="Klein B."/>
            <person name="McEwen J.G."/>
            <person name="Puccia R."/>
            <person name="Goldman G.H."/>
            <person name="Felipe M.S."/>
            <person name="Nino-Vega G."/>
            <person name="San-Blas G."/>
            <person name="Taylor J.W."/>
            <person name="Mendoza L."/>
            <person name="Galagan J.E."/>
            <person name="Nusbaum C."/>
            <person name="Birren B.W."/>
        </authorList>
    </citation>
    <scope>NUCLEOTIDE SEQUENCE [LARGE SCALE GENOMIC DNA]</scope>
    <source>
        <strain evidence="2">H143</strain>
    </source>
</reference>
<dbReference type="Proteomes" id="UP000002624">
    <property type="component" value="Unassembled WGS sequence"/>
</dbReference>
<evidence type="ECO:0000313" key="2">
    <source>
        <dbReference type="Proteomes" id="UP000002624"/>
    </source>
</evidence>
<protein>
    <submittedName>
        <fullName evidence="1">Uncharacterized protein</fullName>
    </submittedName>
</protein>
<accession>C6HH58</accession>
<proteinExistence type="predicted"/>
<dbReference type="HOGENOM" id="CLU_1309796_0_0_1"/>
<sequence>MRTSASKQSEAPDGVGRTARHKAADVLWLVQAPCDCQWDVGGLKMCGCDQEEQHCGSSIGRPTERPAAAPIAYHEGKDDNPWHSKPTSSFARLAQHAMPRPVEYDQSPRTLALKPKQKISGQLHDWLEAEISHITLRQACHSGLVLNVLLLGMSVPPVSITPQSNDVNGVGRSRLLRLRHQLINKMQMQWLNAGASSLGKASVLLTFDDQ</sequence>
<dbReference type="VEuPathDB" id="FungiDB:HCDG_05539"/>
<dbReference type="AlphaFoldDB" id="C6HH58"/>
<organism evidence="1 2">
    <name type="scientific">Ajellomyces capsulatus (strain H143)</name>
    <name type="common">Darling's disease fungus</name>
    <name type="synonym">Histoplasma capsulatum</name>
    <dbReference type="NCBI Taxonomy" id="544712"/>
    <lineage>
        <taxon>Eukaryota</taxon>
        <taxon>Fungi</taxon>
        <taxon>Dikarya</taxon>
        <taxon>Ascomycota</taxon>
        <taxon>Pezizomycotina</taxon>
        <taxon>Eurotiomycetes</taxon>
        <taxon>Eurotiomycetidae</taxon>
        <taxon>Onygenales</taxon>
        <taxon>Ajellomycetaceae</taxon>
        <taxon>Histoplasma</taxon>
    </lineage>
</organism>
<evidence type="ECO:0000313" key="1">
    <source>
        <dbReference type="EMBL" id="EER40141.1"/>
    </source>
</evidence>